<dbReference type="OrthoDB" id="9805041at2"/>
<dbReference type="Gene3D" id="3.30.70.260">
    <property type="match status" value="1"/>
</dbReference>
<evidence type="ECO:0000256" key="3">
    <source>
        <dbReference type="ARBA" id="ARBA00023134"/>
    </source>
</evidence>
<dbReference type="InterPro" id="IPR045600">
    <property type="entry name" value="RelA/SpoT_AH_RIS"/>
</dbReference>
<evidence type="ECO:0000256" key="2">
    <source>
        <dbReference type="ARBA" id="ARBA00013251"/>
    </source>
</evidence>
<dbReference type="EC" id="2.7.6.5" evidence="2"/>
<dbReference type="Gene3D" id="3.30.460.10">
    <property type="entry name" value="Beta Polymerase, domain 2"/>
    <property type="match status" value="1"/>
</dbReference>
<comment type="pathway">
    <text evidence="1">Purine metabolism; ppGpp biosynthesis; ppGpp from GTP: step 1/2.</text>
</comment>
<evidence type="ECO:0000259" key="8">
    <source>
        <dbReference type="PROSITE" id="PS51831"/>
    </source>
</evidence>
<feature type="domain" description="HD" evidence="8">
    <location>
        <begin position="50"/>
        <end position="149"/>
    </location>
</feature>
<dbReference type="Pfam" id="PF04607">
    <property type="entry name" value="RelA_SpoT"/>
    <property type="match status" value="1"/>
</dbReference>
<comment type="caution">
    <text evidence="10">The sequence shown here is derived from an EMBL/GenBank/DDBJ whole genome shotgun (WGS) entry which is preliminary data.</text>
</comment>
<evidence type="ECO:0000259" key="7">
    <source>
        <dbReference type="PROSITE" id="PS51671"/>
    </source>
</evidence>
<evidence type="ECO:0000259" key="9">
    <source>
        <dbReference type="PROSITE" id="PS51880"/>
    </source>
</evidence>
<dbReference type="UniPathway" id="UPA00908">
    <property type="reaction ID" value="UER00884"/>
</dbReference>
<keyword evidence="3" id="KW-0342">GTP-binding</keyword>
<dbReference type="GO" id="GO:0005886">
    <property type="term" value="C:plasma membrane"/>
    <property type="evidence" value="ECO:0007669"/>
    <property type="project" value="TreeGrafter"/>
</dbReference>
<reference evidence="10 11" key="1">
    <citation type="submission" date="2014-12" db="EMBL/GenBank/DDBJ databases">
        <title>Comparative genomics of the lactic acid bacteria isolated from the honey bee gut.</title>
        <authorList>
            <person name="Ellegaard K.M."/>
            <person name="Tamarit D."/>
            <person name="Javelind E."/>
            <person name="Olofsson T."/>
            <person name="Andersson S.G."/>
            <person name="Vasquez A."/>
        </authorList>
    </citation>
    <scope>NUCLEOTIDE SEQUENCE [LARGE SCALE GENOMIC DNA]</scope>
    <source>
        <strain evidence="10 11">Hon2</strain>
    </source>
</reference>
<accession>A0A0F4KR55</accession>
<evidence type="ECO:0000256" key="1">
    <source>
        <dbReference type="ARBA" id="ARBA00004976"/>
    </source>
</evidence>
<evidence type="ECO:0000256" key="5">
    <source>
        <dbReference type="RuleBase" id="RU003847"/>
    </source>
</evidence>
<feature type="domain" description="TGS" evidence="9">
    <location>
        <begin position="393"/>
        <end position="454"/>
    </location>
</feature>
<dbReference type="Pfam" id="PF13328">
    <property type="entry name" value="HD_4"/>
    <property type="match status" value="1"/>
</dbReference>
<sequence length="743" mass="85670">MPKEKVYSAQEVFDICATYMNQRHIDYIKKAYELAAYVHSEQKRASGEPYIVHPIQVAAILANLKMDPDTISAGFLHDVVEDTNIISADIRELFGNDVATIVEGVTKISKYKYKSHQQLLAANHRKMLLATAKDMRVIMVKLADRLHNMRTLNYLRPDKQRRIANETLEIYAPLADRLGISTIKWELEDLSLRYLNPQQYYRIVHLMNSKRAQREEYIQAAIREVKVNIDQLHIDYDISGRAKHIYSIYKKMVEKHKQFEELYDLLAIRIMVNSIRDCYGVLGNIHAQWKPIPGRFKDYIAVPKVNGYQSLHTTVIGPQGRPLEVQIRTYQMHEVAEYGVAAHWAYKEGKKEKINLDNNDQQIDVFREIMEIQEESSTDADFMKNIKGDVFSDRVYVFTPKGEVMELPKGAIPLDFAYQVHTEVGNHTIGAKINGKIVPLDYKLRNGDIVEMLTQSNAAPSRDWENIVYTTRARNKIKRYFKSVDRQQNIETGRNKIERELLDRNFAPKNYLSKKALQPVLERYNFTTEDELLAAVGYGEVSVIGVVNRLTEAERKKQAQQKKAEYEEQVMGEASKAAKTKEEHSSEHNDNDSETQEREVHIQGVANLLIHMAKCCTPIPGDEIVGYITKGRGVTIHRQNCPNIQEEDQKARLIEASWGNIQNHHYLVKLEIFGFNRNGLLNDILQVVNKQTNMLNDVNGRMDHDRMAHVTLTVGVRNLMHLKDIMTKINNIPDVYNVKRVIN</sequence>
<dbReference type="Gene3D" id="3.10.20.30">
    <property type="match status" value="1"/>
</dbReference>
<dbReference type="PROSITE" id="PS51880">
    <property type="entry name" value="TGS"/>
    <property type="match status" value="1"/>
</dbReference>
<dbReference type="InterPro" id="IPR045865">
    <property type="entry name" value="ACT-like_dom_sf"/>
</dbReference>
<keyword evidence="10" id="KW-0378">Hydrolase</keyword>
<dbReference type="PROSITE" id="PS51831">
    <property type="entry name" value="HD"/>
    <property type="match status" value="1"/>
</dbReference>
<dbReference type="CDD" id="cd01668">
    <property type="entry name" value="TGS_RSH"/>
    <property type="match status" value="1"/>
</dbReference>
<dbReference type="EMBL" id="JXBZ01000007">
    <property type="protein sequence ID" value="KJY48890.1"/>
    <property type="molecule type" value="Genomic_DNA"/>
</dbReference>
<dbReference type="GO" id="GO:0015970">
    <property type="term" value="P:guanosine tetraphosphate biosynthetic process"/>
    <property type="evidence" value="ECO:0007669"/>
    <property type="project" value="UniProtKB-UniPathway"/>
</dbReference>
<dbReference type="InterPro" id="IPR012675">
    <property type="entry name" value="Beta-grasp_dom_sf"/>
</dbReference>
<dbReference type="CDD" id="cd00077">
    <property type="entry name" value="HDc"/>
    <property type="match status" value="1"/>
</dbReference>
<dbReference type="InterPro" id="IPR003607">
    <property type="entry name" value="HD/PDEase_dom"/>
</dbReference>
<evidence type="ECO:0000313" key="11">
    <source>
        <dbReference type="Proteomes" id="UP000033695"/>
    </source>
</evidence>
<dbReference type="InterPro" id="IPR012676">
    <property type="entry name" value="TGS-like"/>
</dbReference>
<keyword evidence="11" id="KW-1185">Reference proteome</keyword>
<dbReference type="InterPro" id="IPR006674">
    <property type="entry name" value="HD_domain"/>
</dbReference>
<dbReference type="GO" id="GO:0008728">
    <property type="term" value="F:GTP diphosphokinase activity"/>
    <property type="evidence" value="ECO:0007669"/>
    <property type="project" value="UniProtKB-EC"/>
</dbReference>
<dbReference type="SUPFAM" id="SSF81301">
    <property type="entry name" value="Nucleotidyltransferase"/>
    <property type="match status" value="1"/>
</dbReference>
<name>A0A0F4KR55_9LACO</name>
<feature type="compositionally biased region" description="Basic and acidic residues" evidence="6">
    <location>
        <begin position="579"/>
        <end position="598"/>
    </location>
</feature>
<dbReference type="InterPro" id="IPR033655">
    <property type="entry name" value="TGS_RelA/SpoT"/>
</dbReference>
<dbReference type="FunFam" id="1.10.3210.10:FF:000001">
    <property type="entry name" value="GTP pyrophosphokinase RelA"/>
    <property type="match status" value="1"/>
</dbReference>
<dbReference type="PATRIC" id="fig|1218508.4.peg.728"/>
<dbReference type="FunFam" id="3.30.460.10:FF:000001">
    <property type="entry name" value="GTP pyrophosphokinase RelA"/>
    <property type="match status" value="1"/>
</dbReference>
<comment type="similarity">
    <text evidence="5">Belongs to the relA/spoT family.</text>
</comment>
<comment type="catalytic activity">
    <reaction evidence="4">
        <text>GTP + ATP = guanosine 3'-diphosphate 5'-triphosphate + AMP</text>
        <dbReference type="Rhea" id="RHEA:22088"/>
        <dbReference type="ChEBI" id="CHEBI:30616"/>
        <dbReference type="ChEBI" id="CHEBI:37565"/>
        <dbReference type="ChEBI" id="CHEBI:142410"/>
        <dbReference type="ChEBI" id="CHEBI:456215"/>
        <dbReference type="EC" id="2.7.6.5"/>
    </reaction>
</comment>
<dbReference type="SMART" id="SM00954">
    <property type="entry name" value="RelA_SpoT"/>
    <property type="match status" value="1"/>
</dbReference>
<dbReference type="Gene3D" id="1.10.3210.10">
    <property type="entry name" value="Hypothetical protein af1432"/>
    <property type="match status" value="1"/>
</dbReference>
<dbReference type="Pfam" id="PF19296">
    <property type="entry name" value="RelA_AH_RIS"/>
    <property type="match status" value="1"/>
</dbReference>
<dbReference type="STRING" id="1218508.JG29_07100"/>
<dbReference type="HOGENOM" id="CLU_012300_3_0_9"/>
<dbReference type="GO" id="GO:0005525">
    <property type="term" value="F:GTP binding"/>
    <property type="evidence" value="ECO:0007669"/>
    <property type="project" value="UniProtKB-KW"/>
</dbReference>
<dbReference type="GO" id="GO:0016787">
    <property type="term" value="F:hydrolase activity"/>
    <property type="evidence" value="ECO:0007669"/>
    <property type="project" value="UniProtKB-KW"/>
</dbReference>
<dbReference type="AlphaFoldDB" id="A0A0F4KR55"/>
<dbReference type="SUPFAM" id="SSF81271">
    <property type="entry name" value="TGS-like"/>
    <property type="match status" value="1"/>
</dbReference>
<dbReference type="SUPFAM" id="SSF55021">
    <property type="entry name" value="ACT-like"/>
    <property type="match status" value="1"/>
</dbReference>
<dbReference type="PANTHER" id="PTHR21262:SF31">
    <property type="entry name" value="GTP PYROPHOSPHOKINASE"/>
    <property type="match status" value="1"/>
</dbReference>
<dbReference type="NCBIfam" id="TIGR00691">
    <property type="entry name" value="spoT_relA"/>
    <property type="match status" value="1"/>
</dbReference>
<dbReference type="CDD" id="cd05399">
    <property type="entry name" value="NT_Rel-Spo_like"/>
    <property type="match status" value="1"/>
</dbReference>
<feature type="domain" description="ACT" evidence="7">
    <location>
        <begin position="669"/>
        <end position="743"/>
    </location>
</feature>
<evidence type="ECO:0000256" key="4">
    <source>
        <dbReference type="ARBA" id="ARBA00048244"/>
    </source>
</evidence>
<dbReference type="FunFam" id="3.10.20.30:FF:000002">
    <property type="entry name" value="GTP pyrophosphokinase (RelA/SpoT)"/>
    <property type="match status" value="1"/>
</dbReference>
<organism evidence="10 11">
    <name type="scientific">Bombilactobacillus mellis</name>
    <dbReference type="NCBI Taxonomy" id="1218508"/>
    <lineage>
        <taxon>Bacteria</taxon>
        <taxon>Bacillati</taxon>
        <taxon>Bacillota</taxon>
        <taxon>Bacilli</taxon>
        <taxon>Lactobacillales</taxon>
        <taxon>Lactobacillaceae</taxon>
        <taxon>Bombilactobacillus</taxon>
    </lineage>
</organism>
<dbReference type="RefSeq" id="WP_045922560.1">
    <property type="nucleotide sequence ID" value="NZ_JBHTHW010000003.1"/>
</dbReference>
<dbReference type="InterPro" id="IPR043519">
    <property type="entry name" value="NT_sf"/>
</dbReference>
<dbReference type="InterPro" id="IPR004095">
    <property type="entry name" value="TGS"/>
</dbReference>
<keyword evidence="3" id="KW-0547">Nucleotide-binding</keyword>
<dbReference type="Pfam" id="PF13291">
    <property type="entry name" value="ACT_4"/>
    <property type="match status" value="1"/>
</dbReference>
<gene>
    <name evidence="10" type="primary">relA</name>
    <name evidence="10" type="ORF">JG29_07100</name>
</gene>
<dbReference type="InterPro" id="IPR004811">
    <property type="entry name" value="RelA/Spo_fam"/>
</dbReference>
<dbReference type="SUPFAM" id="SSF109604">
    <property type="entry name" value="HD-domain/PDEase-like"/>
    <property type="match status" value="1"/>
</dbReference>
<evidence type="ECO:0000313" key="10">
    <source>
        <dbReference type="EMBL" id="KJY48890.1"/>
    </source>
</evidence>
<protein>
    <recommendedName>
        <fullName evidence="2">GTP diphosphokinase</fullName>
        <ecNumber evidence="2">2.7.6.5</ecNumber>
    </recommendedName>
</protein>
<proteinExistence type="inferred from homology"/>
<dbReference type="PANTHER" id="PTHR21262">
    <property type="entry name" value="GUANOSINE-3',5'-BIS DIPHOSPHATE 3'-PYROPHOSPHOHYDROLASE"/>
    <property type="match status" value="1"/>
</dbReference>
<dbReference type="InterPro" id="IPR007685">
    <property type="entry name" value="RelA_SpoT"/>
</dbReference>
<dbReference type="CDD" id="cd04876">
    <property type="entry name" value="ACT_RelA-SpoT"/>
    <property type="match status" value="1"/>
</dbReference>
<feature type="region of interest" description="Disordered" evidence="6">
    <location>
        <begin position="559"/>
        <end position="598"/>
    </location>
</feature>
<dbReference type="PROSITE" id="PS51671">
    <property type="entry name" value="ACT"/>
    <property type="match status" value="1"/>
</dbReference>
<dbReference type="Proteomes" id="UP000033695">
    <property type="component" value="Unassembled WGS sequence"/>
</dbReference>
<dbReference type="SMART" id="SM00471">
    <property type="entry name" value="HDc"/>
    <property type="match status" value="1"/>
</dbReference>
<comment type="function">
    <text evidence="5">In eubacteria ppGpp (guanosine 3'-diphosphate 5'-diphosphate) is a mediator of the stringent response that coordinates a variety of cellular activities in response to changes in nutritional abundance.</text>
</comment>
<evidence type="ECO:0000256" key="6">
    <source>
        <dbReference type="SAM" id="MobiDB-lite"/>
    </source>
</evidence>
<dbReference type="Pfam" id="PF02824">
    <property type="entry name" value="TGS"/>
    <property type="match status" value="1"/>
</dbReference>
<dbReference type="InterPro" id="IPR002912">
    <property type="entry name" value="ACT_dom"/>
</dbReference>